<evidence type="ECO:0000256" key="14">
    <source>
        <dbReference type="PROSITE-ProRule" id="PRU00460"/>
    </source>
</evidence>
<dbReference type="CDD" id="cd00110">
    <property type="entry name" value="LamG"/>
    <property type="match status" value="2"/>
</dbReference>
<dbReference type="SMART" id="SM00060">
    <property type="entry name" value="FN3"/>
    <property type="match status" value="16"/>
</dbReference>
<evidence type="ECO:0000256" key="12">
    <source>
        <dbReference type="ARBA" id="ARBA00023292"/>
    </source>
</evidence>
<dbReference type="Gene3D" id="2.60.40.10">
    <property type="entry name" value="Immunoglobulins"/>
    <property type="match status" value="16"/>
</dbReference>
<dbReference type="Pfam" id="PF00041">
    <property type="entry name" value="fn3"/>
    <property type="match status" value="11"/>
</dbReference>
<dbReference type="InterPro" id="IPR002126">
    <property type="entry name" value="Cadherin-like_dom"/>
</dbReference>
<dbReference type="Pfam" id="PF13385">
    <property type="entry name" value="Laminin_G_3"/>
    <property type="match status" value="1"/>
</dbReference>
<evidence type="ECO:0000256" key="4">
    <source>
        <dbReference type="ARBA" id="ARBA00022525"/>
    </source>
</evidence>
<feature type="domain" description="Laminin EGF-like" evidence="16">
    <location>
        <begin position="840"/>
        <end position="891"/>
    </location>
</feature>
<evidence type="ECO:0000256" key="11">
    <source>
        <dbReference type="ARBA" id="ARBA00023273"/>
    </source>
</evidence>
<feature type="disulfide bond" evidence="14">
    <location>
        <begin position="793"/>
        <end position="805"/>
    </location>
</feature>
<evidence type="ECO:0000259" key="19">
    <source>
        <dbReference type="PROSITE" id="PS51117"/>
    </source>
</evidence>
<dbReference type="PROSITE" id="PS01248">
    <property type="entry name" value="EGF_LAM_1"/>
    <property type="match status" value="2"/>
</dbReference>
<feature type="domain" description="Fibronectin type-III" evidence="18">
    <location>
        <begin position="3076"/>
        <end position="3140"/>
    </location>
</feature>
<dbReference type="PROSITE" id="PS50268">
    <property type="entry name" value="CADHERIN_2"/>
    <property type="match status" value="1"/>
</dbReference>
<dbReference type="GO" id="GO:0005509">
    <property type="term" value="F:calcium ion binding"/>
    <property type="evidence" value="ECO:0007669"/>
    <property type="project" value="UniProtKB-UniRule"/>
</dbReference>
<evidence type="ECO:0000256" key="10">
    <source>
        <dbReference type="ARBA" id="ARBA00023180"/>
    </source>
</evidence>
<feature type="disulfide bond" evidence="14">
    <location>
        <begin position="763"/>
        <end position="772"/>
    </location>
</feature>
<dbReference type="SMART" id="SM00282">
    <property type="entry name" value="LamG"/>
    <property type="match status" value="2"/>
</dbReference>
<feature type="domain" description="Fibronectin type-III" evidence="18">
    <location>
        <begin position="2596"/>
        <end position="2683"/>
    </location>
</feature>
<feature type="non-terminal residue" evidence="20">
    <location>
        <position position="3140"/>
    </location>
</feature>
<feature type="domain" description="Fibronectin type-III" evidence="18">
    <location>
        <begin position="2981"/>
        <end position="3072"/>
    </location>
</feature>
<feature type="domain" description="Fibronectin type-III" evidence="18">
    <location>
        <begin position="1206"/>
        <end position="1298"/>
    </location>
</feature>
<evidence type="ECO:0000256" key="8">
    <source>
        <dbReference type="ARBA" id="ARBA00023054"/>
    </source>
</evidence>
<dbReference type="InterPro" id="IPR050713">
    <property type="entry name" value="RTP_Phos/Ushers"/>
</dbReference>
<feature type="domain" description="Laminin G" evidence="15">
    <location>
        <begin position="1767"/>
        <end position="1957"/>
    </location>
</feature>
<feature type="domain" description="Fibronectin type-III" evidence="18">
    <location>
        <begin position="1116"/>
        <end position="1204"/>
    </location>
</feature>
<dbReference type="SMART" id="SM00180">
    <property type="entry name" value="EGF_Lam"/>
    <property type="match status" value="10"/>
</dbReference>
<evidence type="ECO:0000256" key="2">
    <source>
        <dbReference type="ARBA" id="ARBA00004498"/>
    </source>
</evidence>
<dbReference type="PROSITE" id="PS50853">
    <property type="entry name" value="FN3"/>
    <property type="match status" value="15"/>
</dbReference>
<feature type="disulfide bond" evidence="14">
    <location>
        <begin position="795"/>
        <end position="812"/>
    </location>
</feature>
<dbReference type="InterPro" id="IPR036116">
    <property type="entry name" value="FN3_sf"/>
</dbReference>
<feature type="domain" description="Cadherin" evidence="17">
    <location>
        <begin position="2379"/>
        <end position="2506"/>
    </location>
</feature>
<keyword evidence="12 14" id="KW-0424">Laminin EGF-like domain</keyword>
<dbReference type="InterPro" id="IPR006558">
    <property type="entry name" value="LamG-like"/>
</dbReference>
<dbReference type="CDD" id="cd00063">
    <property type="entry name" value="FN3"/>
    <property type="match status" value="15"/>
</dbReference>
<feature type="domain" description="Laminin EGF-like" evidence="16">
    <location>
        <begin position="892"/>
        <end position="943"/>
    </location>
</feature>
<feature type="domain" description="Laminin EGF-like" evidence="16">
    <location>
        <begin position="793"/>
        <end position="839"/>
    </location>
</feature>
<name>A0ABD0KJE9_9CAEN</name>
<comment type="subcellular location">
    <subcellularLocation>
        <location evidence="3">Cell membrane</location>
        <topology evidence="3">Multi-pass membrane protein</topology>
    </subcellularLocation>
    <subcellularLocation>
        <location evidence="1">Cell projection</location>
    </subcellularLocation>
    <subcellularLocation>
        <location evidence="2">Secreted</location>
        <location evidence="2">Extracellular space</location>
        <location evidence="2">Extracellular matrix</location>
    </subcellularLocation>
</comment>
<evidence type="ECO:0000256" key="1">
    <source>
        <dbReference type="ARBA" id="ARBA00004316"/>
    </source>
</evidence>
<feature type="domain" description="Laminin G" evidence="15">
    <location>
        <begin position="1555"/>
        <end position="1758"/>
    </location>
</feature>
<feature type="domain" description="Fibronectin type-III" evidence="18">
    <location>
        <begin position="2306"/>
        <end position="2394"/>
    </location>
</feature>
<keyword evidence="9 14" id="KW-1015">Disulfide bond</keyword>
<dbReference type="GO" id="GO:0005886">
    <property type="term" value="C:plasma membrane"/>
    <property type="evidence" value="ECO:0007669"/>
    <property type="project" value="UniProtKB-SubCell"/>
</dbReference>
<keyword evidence="4" id="KW-0964">Secreted</keyword>
<feature type="domain" description="Fibronectin type-III" evidence="18">
    <location>
        <begin position="2786"/>
        <end position="2872"/>
    </location>
</feature>
<dbReference type="Pfam" id="PF02210">
    <property type="entry name" value="Laminin_G_2"/>
    <property type="match status" value="2"/>
</dbReference>
<feature type="domain" description="Fibronectin type-III" evidence="18">
    <location>
        <begin position="1418"/>
        <end position="1507"/>
    </location>
</feature>
<feature type="domain" description="Laminin N-terminal" evidence="19">
    <location>
        <begin position="309"/>
        <end position="563"/>
    </location>
</feature>
<keyword evidence="10" id="KW-0325">Glycoprotein</keyword>
<evidence type="ECO:0000259" key="15">
    <source>
        <dbReference type="PROSITE" id="PS50025"/>
    </source>
</evidence>
<dbReference type="SUPFAM" id="SSF49265">
    <property type="entry name" value="Fibronectin type III"/>
    <property type="match status" value="11"/>
</dbReference>
<feature type="domain" description="Fibronectin type-III" evidence="18">
    <location>
        <begin position="2120"/>
        <end position="2209"/>
    </location>
</feature>
<feature type="disulfide bond" evidence="14">
    <location>
        <begin position="980"/>
        <end position="994"/>
    </location>
</feature>
<feature type="domain" description="Fibronectin type-III" evidence="18">
    <location>
        <begin position="2023"/>
        <end position="2119"/>
    </location>
</feature>
<dbReference type="PROSITE" id="PS50025">
    <property type="entry name" value="LAM_G_DOMAIN"/>
    <property type="match status" value="2"/>
</dbReference>
<feature type="domain" description="Fibronectin type-III" evidence="18">
    <location>
        <begin position="2876"/>
        <end position="2979"/>
    </location>
</feature>
<evidence type="ECO:0000256" key="6">
    <source>
        <dbReference type="ARBA" id="ARBA00022729"/>
    </source>
</evidence>
<organism evidence="20 21">
    <name type="scientific">Batillaria attramentaria</name>
    <dbReference type="NCBI Taxonomy" id="370345"/>
    <lineage>
        <taxon>Eukaryota</taxon>
        <taxon>Metazoa</taxon>
        <taxon>Spiralia</taxon>
        <taxon>Lophotrochozoa</taxon>
        <taxon>Mollusca</taxon>
        <taxon>Gastropoda</taxon>
        <taxon>Caenogastropoda</taxon>
        <taxon>Sorbeoconcha</taxon>
        <taxon>Cerithioidea</taxon>
        <taxon>Batillariidae</taxon>
        <taxon>Batillaria</taxon>
    </lineage>
</organism>
<dbReference type="InterPro" id="IPR013783">
    <property type="entry name" value="Ig-like_fold"/>
</dbReference>
<dbReference type="FunFam" id="2.60.40.10:FF:001099">
    <property type="entry name" value="Usherin"/>
    <property type="match status" value="1"/>
</dbReference>
<evidence type="ECO:0000256" key="7">
    <source>
        <dbReference type="ARBA" id="ARBA00022737"/>
    </source>
</evidence>
<evidence type="ECO:0000313" key="21">
    <source>
        <dbReference type="Proteomes" id="UP001519460"/>
    </source>
</evidence>
<dbReference type="SMART" id="SM00560">
    <property type="entry name" value="LamGL"/>
    <property type="match status" value="1"/>
</dbReference>
<dbReference type="PANTHER" id="PTHR46957">
    <property type="entry name" value="CYTOKINE RECEPTOR"/>
    <property type="match status" value="1"/>
</dbReference>
<dbReference type="Gene3D" id="2.60.120.260">
    <property type="entry name" value="Galactose-binding domain-like"/>
    <property type="match status" value="1"/>
</dbReference>
<dbReference type="PROSITE" id="PS50027">
    <property type="entry name" value="EGF_LAM_2"/>
    <property type="match status" value="6"/>
</dbReference>
<dbReference type="InterPro" id="IPR008211">
    <property type="entry name" value="Laminin_N"/>
</dbReference>
<dbReference type="CDD" id="cd00055">
    <property type="entry name" value="EGF_Lam"/>
    <property type="match status" value="10"/>
</dbReference>
<sequence length="3140" mass="343142">LLAVQSAVLSQLAPSIVVESRNNTTSVRLPRPPACYAAEDRMGWRVDAAAGRLLSSQDLSDKTPHNLLNIMSRCRERPLKTLPADSTCGIPARNAYCVSSPSQTSVRECIQDFCEAGLPWQRLLARRQKHADTGDERRIIAVCGQRPSKFRPGSQVSSGDYAYAITAGPGCFFAVDPNVTPVVGDSGSFTVTAWVWIDFDGHGTLLEKSSSSGTIILQILVGPEGVNVSYASASGLQAATFDHPIVRQTWTHLAVQVYDRSVSLFVNGLGPGYTAVSTQFVAVQISDSLGTARVGQSFDGTSQYLGRVQDVRFYSTALSNREVQEIYSGSLPEVRIQSNCRCPAARPRVKPQDTRYCLPNGVPDNAADAELRISRFSHPLEFANDIDGNSVWISKFYLQDTPLTLEVDLGDEFQMFCSMPAHMITLKDIIAAGFYSPLPKAVSVERYVVERQTWEPWQYYAEDCIVYFNLTNNGPLSAPDSVNCLRIGGNGGIPSPYSAGNITFSLLAPAPVARPEYDEFFTSEKLQQFVMTSGVRVTFREHFHVINIRHNYYALYDFGVTGRCECNGHAASCVVDPLPYRCQCSEESHTQGDRCSECQPLFNMKPFRKGDRTNAYNCQLCECYDHADSCVYNATLDSNPSSWTEGGGGVCVNCQHNTEGRFCDTCIDEYFRPTGKSLYDSDVCSLCNCNAAGTVNANRICEKDGGQCECKTNATGRTCDRCVEGNYNLQASNPNGCTQCDCVYEGTVNGDISCDQTTGNCYCKQNVRGRRCDTCEFGYYQLEEDNPFGCTPCDCNPEGSRSLFCNPLDGQCLCKDNVQGDKCDQCISGYYNFSAGCLPCDCNPDGTQEGSTCNSDNGQCLCKANTDGRDCGSCRLGTYSFGSSPEKGCQDCTCDTRGTVNGLNNCNATGFCSCKASVKGQRCNQCVDNTWGLSAENDLGCQPCDCDPSGTQGDQLLQCEQQTGECTCLPERVGRRCDDCQAGSFVVSSPGGGCLDCECDYDKTLPDTSCDTKTGQCQCRTNQGASGRDCTQCQSGFYLKSYRRKEEDLCPRSGSTYCYLCDPCNCLAAGRLSEKCDNTGTCLECKELVQGKFCEACKEGSSNLEASNPYGCSTTPSQQPAPVHQPLSPTSMILSWGEPDDPNGVIEVYRLYRNGTLIYTHYNGTRRFTDTGLQAYTLYSYQVEAVNAHGSAFSPNVFFRTNPGSPSADMVLSVTDIETFSARFVWNRPSEANGPELKYELVSNYQNQSQTRVEWEGQETQALLETLRPYHSYNMTVRACTAGGCSESAGVQFTTKAAPPSGMQPPQITALSSTVLSVKWDPPSEPNGIIIFYELWIRGLPRPDGSRDPVQSRIFHPSGQYNPLDPESSVLEAPATAFNITDLRPFTVYEFQVLAENSAGKAASPWTAGRTLETHPLAMPAPAVVGVGSTQLSVTWQAPPASDARGNITVYRLYQNMIRDPADTFASPTYWELTPYTEYTFKVEACNNIGCVNSTASTGRTLSAAPEGMAAPDVDGYNSTAMEIRWKEPASPNGPTPIYTVQKTNIAISYPASFVPGTRFSGGGYYTFPAETLPQNVDFTGIRFRFRLREARGLLMFAASENMDEFIAVVFTGGRPRFMYDTSGCPVSVEINVVENDLNTTFDDGEVHTLQVRRNGTSASILVDGIYRGDGSPDDSACQLKQIIGRMTALYVGGVPKDLPYQRSKDNYPLWQTWNNNFQGCIHKIEILKRVSPVEVWEELQWNQAESHELAFLNWQGCPTNLETESASAIHFMGKGYAKITTCKGSCLNQLSGNDTVIKFRMRTWLHTGNLFFAHGGRGIYMLAYLLQGRLHYVFSDGITTTTVTYDNPQDRLCDGRWRHITLSKRNQEGTLSIESVPVATSGDASRYMRVSLTSDIFLGGIKPDSDMSQFLQENQIFMPAEGFGGCMAKFTIDTIDNVQVDKIEIRDLINVNLDGCPPFHQPDDTCQAGLVTQIYHGADTLAYDTGLLPYTDYIYRVVAENDVGEVTSPWGYGRTREGRPVGVRGPTNVRAISGYMIEVEWNEPQSTSGLLTMTIISAYNLDQPDLPPVQTEISNVDTDASNITDVTPNTNYEIRISACTSGGCTESEEGATVLTPVEAPEEVAAPTAVATATTLNVMWEPPAKPNGNITGYFLYMDGVQVYAGGKQEHLVSDLQVYTAYQFYVRACTIAGCTDGPVVSLSTAQLPPTLVKPPRLQVLGTRSIEVNWEEPEQLNGVLERYLVLVSTLQEERGEVFHNTTDFYPQHVLTDLLAGTTYYISVGACTGGGCAISNASRATTEESSPEGVPAPVVTSPNSSRLTVIWDEPEFPNGQIISYTLFHNGVNVMEGLARVYHVDGLQPYSRHTFRVQACTARGCGTSAETEARTQQEAPQGTVVATARVLDARTVSVRFTSPAQPNGLLYFDIFFQGLFYVDPENWNYTTVMDRRSLRRETAAYTDYTVSQLIPNSEYRIQVVASNTKGSITSNTVPIELYPGSPDGMKPPTVVSDTPTSLQVTWEPVGRVNSADSVAYVVQFRRREGDPISDEIETINFSYRKSGLTAFTSYQFRILATTKRFGAAVSPWVEATTQEDRPTGVDPPRVATVQERSIDLEWSPPRVPNGVLLVYRLYQNQTLIEEIPANETTYTVDQLTPYQVYSFEIEACTVAGCTKSAPSSMVRTLEAVADGIAAPEVRPLTPAIIEVKWTEPAGPNGDITQYMLERRLASGGDITVIATFAPAAAKSYIDDSTALSPFTTYSYRVKVVNGAGAAEGPWANITTLSSRPGGVLSPALQVLGPTQLEVTWSPPAQPNGVIEYYVIRWAGTQREVRNFTELRVVLDDLVPYTVYSVTVTACTNGGCTESLPASARTDAAVPSGVDPPSATAVSQSAISITWTAPSRPGGPNLRYELSRKKVRQPLESSATDIDIWQTVYQGTLLLYEDRGLPMFTTFVYRVTAFNSVGHLTSNVSAEVTTFGGYPRQAPRVAAVAVSHLEINVNWTLPDPVNLQGDVQRLTLTAQSLQDNVTVYPEVGTDNYTLQDLTANTNYAIRLTVTIFGGAAITSEPVAATTLDGAPEGIDPPVLDVVSDTALRVSWTVPARPNGEIIAYNVIVNGETAPTGSTQPGSLILTELQPYTVYEVQ</sequence>
<evidence type="ECO:0000313" key="20">
    <source>
        <dbReference type="EMBL" id="KAK7487113.1"/>
    </source>
</evidence>
<feature type="disulfide bond" evidence="14">
    <location>
        <begin position="710"/>
        <end position="719"/>
    </location>
</feature>
<dbReference type="PROSITE" id="PS51117">
    <property type="entry name" value="LAMININ_NTER"/>
    <property type="match status" value="1"/>
</dbReference>
<dbReference type="SUPFAM" id="SSF49899">
    <property type="entry name" value="Concanavalin A-like lectins/glucanases"/>
    <property type="match status" value="3"/>
</dbReference>
<protein>
    <recommendedName>
        <fullName evidence="22">Usherin</fullName>
    </recommendedName>
</protein>
<evidence type="ECO:0000256" key="3">
    <source>
        <dbReference type="ARBA" id="ARBA00004651"/>
    </source>
</evidence>
<dbReference type="FunFam" id="2.10.25.10:FF:000135">
    <property type="entry name" value="Laminin subunit beta 4"/>
    <property type="match status" value="1"/>
</dbReference>
<keyword evidence="21" id="KW-1185">Reference proteome</keyword>
<keyword evidence="11" id="KW-0966">Cell projection</keyword>
<dbReference type="SMART" id="SM00136">
    <property type="entry name" value="LamNT"/>
    <property type="match status" value="1"/>
</dbReference>
<dbReference type="InterPro" id="IPR003961">
    <property type="entry name" value="FN3_dom"/>
</dbReference>
<keyword evidence="7" id="KW-0677">Repeat</keyword>
<feature type="domain" description="Laminin EGF-like" evidence="16">
    <location>
        <begin position="687"/>
        <end position="739"/>
    </location>
</feature>
<evidence type="ECO:0000256" key="5">
    <source>
        <dbReference type="ARBA" id="ARBA00022530"/>
    </source>
</evidence>
<dbReference type="Pfam" id="PF00055">
    <property type="entry name" value="Laminin_N"/>
    <property type="match status" value="1"/>
</dbReference>
<dbReference type="InterPro" id="IPR001791">
    <property type="entry name" value="Laminin_G"/>
</dbReference>
<reference evidence="20 21" key="1">
    <citation type="journal article" date="2023" name="Sci. Data">
        <title>Genome assembly of the Korean intertidal mud-creeper Batillaria attramentaria.</title>
        <authorList>
            <person name="Patra A.K."/>
            <person name="Ho P.T."/>
            <person name="Jun S."/>
            <person name="Lee S.J."/>
            <person name="Kim Y."/>
            <person name="Won Y.J."/>
        </authorList>
    </citation>
    <scope>NUCLEOTIDE SEQUENCE [LARGE SCALE GENOMIC DNA]</scope>
    <source>
        <strain evidence="20">Wonlab-2016</strain>
    </source>
</reference>
<evidence type="ECO:0000256" key="9">
    <source>
        <dbReference type="ARBA" id="ARBA00023157"/>
    </source>
</evidence>
<keyword evidence="5" id="KW-0272">Extracellular matrix</keyword>
<evidence type="ECO:0000259" key="18">
    <source>
        <dbReference type="PROSITE" id="PS50853"/>
    </source>
</evidence>
<dbReference type="FunFam" id="2.10.25.10:FF:000090">
    <property type="entry name" value="laminin subunit alpha"/>
    <property type="match status" value="2"/>
</dbReference>
<keyword evidence="13" id="KW-0106">Calcium</keyword>
<feature type="domain" description="Fibronectin type-III" evidence="18">
    <location>
        <begin position="1299"/>
        <end position="1417"/>
    </location>
</feature>
<dbReference type="Gene3D" id="2.60.120.200">
    <property type="match status" value="3"/>
</dbReference>
<evidence type="ECO:0000259" key="16">
    <source>
        <dbReference type="PROSITE" id="PS50027"/>
    </source>
</evidence>
<feature type="disulfide bond" evidence="14">
    <location>
        <begin position="914"/>
        <end position="923"/>
    </location>
</feature>
<dbReference type="Pfam" id="PF00053">
    <property type="entry name" value="EGF_laminin"/>
    <property type="match status" value="9"/>
</dbReference>
<keyword evidence="8" id="KW-0175">Coiled coil</keyword>
<feature type="disulfide bond" evidence="14">
    <location>
        <begin position="814"/>
        <end position="823"/>
    </location>
</feature>
<dbReference type="InterPro" id="IPR013320">
    <property type="entry name" value="ConA-like_dom_sf"/>
</dbReference>
<feature type="disulfide bond" evidence="14">
    <location>
        <begin position="968"/>
        <end position="977"/>
    </location>
</feature>
<dbReference type="GO" id="GO:0042995">
    <property type="term" value="C:cell projection"/>
    <property type="evidence" value="ECO:0007669"/>
    <property type="project" value="UniProtKB-SubCell"/>
</dbReference>
<feature type="domain" description="Laminin EGF-like" evidence="16">
    <location>
        <begin position="740"/>
        <end position="792"/>
    </location>
</feature>
<feature type="domain" description="Fibronectin type-III" evidence="18">
    <location>
        <begin position="2210"/>
        <end position="2305"/>
    </location>
</feature>
<dbReference type="SUPFAM" id="SSF57196">
    <property type="entry name" value="EGF/Laminin"/>
    <property type="match status" value="6"/>
</dbReference>
<dbReference type="FunFam" id="2.10.25.10:FF:000275">
    <property type="entry name" value="usherin"/>
    <property type="match status" value="2"/>
</dbReference>
<dbReference type="PANTHER" id="PTHR46957:SF7">
    <property type="entry name" value="USHERIN"/>
    <property type="match status" value="1"/>
</dbReference>
<dbReference type="FunFam" id="2.60.40.10:FF:001004">
    <property type="entry name" value="Usherin"/>
    <property type="match status" value="1"/>
</dbReference>
<evidence type="ECO:0000259" key="17">
    <source>
        <dbReference type="PROSITE" id="PS50268"/>
    </source>
</evidence>
<feature type="domain" description="Fibronectin type-III" evidence="18">
    <location>
        <begin position="2687"/>
        <end position="2785"/>
    </location>
</feature>
<feature type="domain" description="Fibronectin type-III" evidence="18">
    <location>
        <begin position="2500"/>
        <end position="2592"/>
    </location>
</feature>
<feature type="domain" description="Laminin EGF-like" evidence="16">
    <location>
        <begin position="944"/>
        <end position="996"/>
    </location>
</feature>
<evidence type="ECO:0008006" key="22">
    <source>
        <dbReference type="Google" id="ProtNLM"/>
    </source>
</evidence>
<evidence type="ECO:0000256" key="13">
    <source>
        <dbReference type="PROSITE-ProRule" id="PRU00043"/>
    </source>
</evidence>
<comment type="caution">
    <text evidence="14">Lacks conserved residue(s) required for the propagation of feature annotation.</text>
</comment>
<feature type="non-terminal residue" evidence="20">
    <location>
        <position position="1"/>
    </location>
</feature>
<comment type="caution">
    <text evidence="20">The sequence shown here is derived from an EMBL/GenBank/DDBJ whole genome shotgun (WGS) entry which is preliminary data.</text>
</comment>
<feature type="disulfide bond" evidence="14">
    <location>
        <begin position="862"/>
        <end position="871"/>
    </location>
</feature>
<dbReference type="PRINTS" id="PR00011">
    <property type="entry name" value="EGFLAMININ"/>
</dbReference>
<dbReference type="InterPro" id="IPR002049">
    <property type="entry name" value="LE_dom"/>
</dbReference>
<accession>A0ABD0KJE9</accession>
<proteinExistence type="predicted"/>
<keyword evidence="6" id="KW-0732">Signal</keyword>
<dbReference type="Proteomes" id="UP001519460">
    <property type="component" value="Unassembled WGS sequence"/>
</dbReference>
<dbReference type="Gene3D" id="2.10.25.10">
    <property type="entry name" value="Laminin"/>
    <property type="match status" value="9"/>
</dbReference>
<gene>
    <name evidence="20" type="ORF">BaRGS_00021608</name>
</gene>
<dbReference type="EMBL" id="JACVVK020000169">
    <property type="protein sequence ID" value="KAK7487113.1"/>
    <property type="molecule type" value="Genomic_DNA"/>
</dbReference>